<dbReference type="PANTHER" id="PTHR43857:SF1">
    <property type="entry name" value="YJGH FAMILY PROTEIN"/>
    <property type="match status" value="1"/>
</dbReference>
<gene>
    <name evidence="2" type="ORF">METZ01_LOCUS144245</name>
</gene>
<dbReference type="AlphaFoldDB" id="A0A381ZQZ8"/>
<name>A0A381ZQZ8_9ZZZZ</name>
<organism evidence="2">
    <name type="scientific">marine metagenome</name>
    <dbReference type="NCBI Taxonomy" id="408172"/>
    <lineage>
        <taxon>unclassified sequences</taxon>
        <taxon>metagenomes</taxon>
        <taxon>ecological metagenomes</taxon>
    </lineage>
</organism>
<dbReference type="Gene3D" id="3.30.1330.40">
    <property type="entry name" value="RutC-like"/>
    <property type="match status" value="1"/>
</dbReference>
<proteinExistence type="predicted"/>
<dbReference type="SUPFAM" id="SSF55298">
    <property type="entry name" value="YjgF-like"/>
    <property type="match status" value="1"/>
</dbReference>
<protein>
    <submittedName>
        <fullName evidence="2">Uncharacterized protein</fullName>
    </submittedName>
</protein>
<feature type="region of interest" description="Disordered" evidence="1">
    <location>
        <begin position="1"/>
        <end position="20"/>
    </location>
</feature>
<feature type="non-terminal residue" evidence="2">
    <location>
        <position position="1"/>
    </location>
</feature>
<dbReference type="InterPro" id="IPR035959">
    <property type="entry name" value="RutC-like_sf"/>
</dbReference>
<sequence>VTTRENISIPNVAEPADPRAGSQCIRKGNLLLISGQIAFDNGELVGPDDPLEQCRQCLRHIESYVSKAGGTLDDVVSLDIFLTDIGYRPAAGQARAEFFNAPGPSATVVGGVDLAFEGLLVEISARAVLS</sequence>
<dbReference type="CDD" id="cd00448">
    <property type="entry name" value="YjgF_YER057c_UK114_family"/>
    <property type="match status" value="1"/>
</dbReference>
<dbReference type="InterPro" id="IPR006175">
    <property type="entry name" value="YjgF/YER057c/UK114"/>
</dbReference>
<accession>A0A381ZQZ8</accession>
<dbReference type="EMBL" id="UINC01022220">
    <property type="protein sequence ID" value="SVA91391.1"/>
    <property type="molecule type" value="Genomic_DNA"/>
</dbReference>
<dbReference type="PANTHER" id="PTHR43857">
    <property type="entry name" value="BLR7761 PROTEIN"/>
    <property type="match status" value="1"/>
</dbReference>
<dbReference type="Pfam" id="PF01042">
    <property type="entry name" value="Ribonuc_L-PSP"/>
    <property type="match status" value="1"/>
</dbReference>
<evidence type="ECO:0000256" key="1">
    <source>
        <dbReference type="SAM" id="MobiDB-lite"/>
    </source>
</evidence>
<evidence type="ECO:0000313" key="2">
    <source>
        <dbReference type="EMBL" id="SVA91391.1"/>
    </source>
</evidence>
<reference evidence="2" key="1">
    <citation type="submission" date="2018-05" db="EMBL/GenBank/DDBJ databases">
        <authorList>
            <person name="Lanie J.A."/>
            <person name="Ng W.-L."/>
            <person name="Kazmierczak K.M."/>
            <person name="Andrzejewski T.M."/>
            <person name="Davidsen T.M."/>
            <person name="Wayne K.J."/>
            <person name="Tettelin H."/>
            <person name="Glass J.I."/>
            <person name="Rusch D."/>
            <person name="Podicherti R."/>
            <person name="Tsui H.-C.T."/>
            <person name="Winkler M.E."/>
        </authorList>
    </citation>
    <scope>NUCLEOTIDE SEQUENCE</scope>
</reference>